<dbReference type="SUPFAM" id="SSF47473">
    <property type="entry name" value="EF-hand"/>
    <property type="match status" value="1"/>
</dbReference>
<proteinExistence type="predicted"/>
<dbReference type="InterPro" id="IPR011992">
    <property type="entry name" value="EF-hand-dom_pair"/>
</dbReference>
<name>J9DZ26_WUCBA</name>
<dbReference type="EMBL" id="ADBV01025296">
    <property type="protein sequence ID" value="EJW69847.1"/>
    <property type="molecule type" value="Genomic_DNA"/>
</dbReference>
<evidence type="ECO:0000313" key="1">
    <source>
        <dbReference type="EMBL" id="EJW69847.1"/>
    </source>
</evidence>
<reference evidence="2" key="1">
    <citation type="submission" date="2012-08" db="EMBL/GenBank/DDBJ databases">
        <title>The Genome Sequence of Wuchereria bancrofti.</title>
        <authorList>
            <person name="Nutman T.B."/>
            <person name="Fink D.L."/>
            <person name="Russ C."/>
            <person name="Young S."/>
            <person name="Zeng Q."/>
            <person name="Koehrsen M."/>
            <person name="Alvarado L."/>
            <person name="Berlin A."/>
            <person name="Chapman S.B."/>
            <person name="Chen Z."/>
            <person name="Freedman E."/>
            <person name="Gellesch M."/>
            <person name="Goldberg J."/>
            <person name="Griggs A."/>
            <person name="Gujja S."/>
            <person name="Heilman E.R."/>
            <person name="Heiman D."/>
            <person name="Hepburn T."/>
            <person name="Howarth C."/>
            <person name="Jen D."/>
            <person name="Larson L."/>
            <person name="Lewis B."/>
            <person name="Mehta T."/>
            <person name="Park D."/>
            <person name="Pearson M."/>
            <person name="Roberts A."/>
            <person name="Saif S."/>
            <person name="Shea T."/>
            <person name="Shenoy N."/>
            <person name="Sisk P."/>
            <person name="Stolte C."/>
            <person name="Sykes S."/>
            <person name="Walk T."/>
            <person name="White J."/>
            <person name="Yandava C."/>
            <person name="Haas B."/>
            <person name="Henn M.R."/>
            <person name="Nusbaum C."/>
            <person name="Birren B."/>
        </authorList>
    </citation>
    <scope>NUCLEOTIDE SEQUENCE [LARGE SCALE GENOMIC DNA]</scope>
    <source>
        <strain evidence="2">NA</strain>
    </source>
</reference>
<gene>
    <name evidence="1" type="ORF">WUBG_19245</name>
</gene>
<evidence type="ECO:0000313" key="2">
    <source>
        <dbReference type="Proteomes" id="UP000004810"/>
    </source>
</evidence>
<sequence>TVDKDHNGLLSLKEAQEYILKEYGIGNRDVERIWRLVIPNLNVEMDATMFSKLRRRIRAMSIRLARLIMK</sequence>
<feature type="non-terminal residue" evidence="1">
    <location>
        <position position="1"/>
    </location>
</feature>
<protein>
    <recommendedName>
        <fullName evidence="3">EF-hand domain-containing protein</fullName>
    </recommendedName>
</protein>
<evidence type="ECO:0008006" key="3">
    <source>
        <dbReference type="Google" id="ProtNLM"/>
    </source>
</evidence>
<feature type="non-terminal residue" evidence="1">
    <location>
        <position position="70"/>
    </location>
</feature>
<dbReference type="Proteomes" id="UP000004810">
    <property type="component" value="Unassembled WGS sequence"/>
</dbReference>
<accession>J9DZ26</accession>
<comment type="caution">
    <text evidence="1">The sequence shown here is derived from an EMBL/GenBank/DDBJ whole genome shotgun (WGS) entry which is preliminary data.</text>
</comment>
<dbReference type="AlphaFoldDB" id="J9DZ26"/>
<organism evidence="1 2">
    <name type="scientific">Wuchereria bancrofti</name>
    <dbReference type="NCBI Taxonomy" id="6293"/>
    <lineage>
        <taxon>Eukaryota</taxon>
        <taxon>Metazoa</taxon>
        <taxon>Ecdysozoa</taxon>
        <taxon>Nematoda</taxon>
        <taxon>Chromadorea</taxon>
        <taxon>Rhabditida</taxon>
        <taxon>Spirurina</taxon>
        <taxon>Spiruromorpha</taxon>
        <taxon>Filarioidea</taxon>
        <taxon>Onchocercidae</taxon>
        <taxon>Wuchereria</taxon>
    </lineage>
</organism>